<dbReference type="InterPro" id="IPR027417">
    <property type="entry name" value="P-loop_NTPase"/>
</dbReference>
<dbReference type="EMBL" id="LRXL01000026">
    <property type="protein sequence ID" value="OAB80286.1"/>
    <property type="molecule type" value="Genomic_DNA"/>
</dbReference>
<accession>A0A167J334</accession>
<evidence type="ECO:0000259" key="4">
    <source>
        <dbReference type="PROSITE" id="PS50893"/>
    </source>
</evidence>
<dbReference type="GO" id="GO:0005524">
    <property type="term" value="F:ATP binding"/>
    <property type="evidence" value="ECO:0007669"/>
    <property type="project" value="UniProtKB-KW"/>
</dbReference>
<dbReference type="PANTHER" id="PTHR42781:SF4">
    <property type="entry name" value="SPERMIDINE_PUTRESCINE IMPORT ATP-BINDING PROTEIN POTA"/>
    <property type="match status" value="1"/>
</dbReference>
<name>A0A167J334_9FLAO</name>
<dbReference type="InterPro" id="IPR003439">
    <property type="entry name" value="ABC_transporter-like_ATP-bd"/>
</dbReference>
<dbReference type="GO" id="GO:0016887">
    <property type="term" value="F:ATP hydrolysis activity"/>
    <property type="evidence" value="ECO:0007669"/>
    <property type="project" value="InterPro"/>
</dbReference>
<sequence length="315" mass="35396">MLAVTIDSFSYSEKQVLKKVSFQLNKGEHLSVLGESGCGKSTLLHLIYGTLQLTEGTISWDKKPLLGPSHNLIPGESFIKLVAQEYELMPFTTLAENIAENLSRQNSKKDADRVSELLNVVALSDFKNTKVKFLSGGQKQRVALAKALAKAPELLLLDEPFSSIDTFQKNHLQRTLFLYLKKNNIACITATHDSEEALSFSDKLILLKDGEIDACGTPEEIYKDLSTVYRAGFFGEVNVLPKTAFFSESSSEELILLPHQLTVSDTETKLQVTVKKSYFKGYYYLIQAEWKNKDLFFLHSEIIPEGNKPYLILNK</sequence>
<dbReference type="PROSITE" id="PS50893">
    <property type="entry name" value="ABC_TRANSPORTER_2"/>
    <property type="match status" value="1"/>
</dbReference>
<gene>
    <name evidence="5" type="ORF">ULVI_06000</name>
</gene>
<keyword evidence="3 5" id="KW-0067">ATP-binding</keyword>
<evidence type="ECO:0000313" key="5">
    <source>
        <dbReference type="EMBL" id="OAB80286.1"/>
    </source>
</evidence>
<dbReference type="OrthoDB" id="9802264at2"/>
<dbReference type="InterPro" id="IPR003593">
    <property type="entry name" value="AAA+_ATPase"/>
</dbReference>
<evidence type="ECO:0000256" key="1">
    <source>
        <dbReference type="ARBA" id="ARBA00022448"/>
    </source>
</evidence>
<evidence type="ECO:0000256" key="2">
    <source>
        <dbReference type="ARBA" id="ARBA00022741"/>
    </source>
</evidence>
<dbReference type="PROSITE" id="PS00211">
    <property type="entry name" value="ABC_TRANSPORTER_1"/>
    <property type="match status" value="1"/>
</dbReference>
<comment type="caution">
    <text evidence="5">The sequence shown here is derived from an EMBL/GenBank/DDBJ whole genome shotgun (WGS) entry which is preliminary data.</text>
</comment>
<dbReference type="Pfam" id="PF00005">
    <property type="entry name" value="ABC_tran"/>
    <property type="match status" value="1"/>
</dbReference>
<dbReference type="AlphaFoldDB" id="A0A167J334"/>
<dbReference type="PANTHER" id="PTHR42781">
    <property type="entry name" value="SPERMIDINE/PUTRESCINE IMPORT ATP-BINDING PROTEIN POTA"/>
    <property type="match status" value="1"/>
</dbReference>
<proteinExistence type="predicted"/>
<keyword evidence="2" id="KW-0547">Nucleotide-binding</keyword>
<dbReference type="InterPro" id="IPR017871">
    <property type="entry name" value="ABC_transporter-like_CS"/>
</dbReference>
<dbReference type="STRING" id="1763537.ULVI_06000"/>
<evidence type="ECO:0000313" key="6">
    <source>
        <dbReference type="Proteomes" id="UP000077013"/>
    </source>
</evidence>
<dbReference type="InterPro" id="IPR050093">
    <property type="entry name" value="ABC_SmlMolc_Importer"/>
</dbReference>
<feature type="domain" description="ABC transporter" evidence="4">
    <location>
        <begin position="1"/>
        <end position="234"/>
    </location>
</feature>
<dbReference type="SUPFAM" id="SSF52540">
    <property type="entry name" value="P-loop containing nucleoside triphosphate hydrolases"/>
    <property type="match status" value="1"/>
</dbReference>
<keyword evidence="6" id="KW-1185">Reference proteome</keyword>
<evidence type="ECO:0000256" key="3">
    <source>
        <dbReference type="ARBA" id="ARBA00022840"/>
    </source>
</evidence>
<reference evidence="5 6" key="1">
    <citation type="submission" date="2016-02" db="EMBL/GenBank/DDBJ databases">
        <title>Ulvibacter sp. LPB0005, isolated from Thais luteostoma.</title>
        <authorList>
            <person name="Shin S.-K."/>
            <person name="Yi H."/>
        </authorList>
    </citation>
    <scope>NUCLEOTIDE SEQUENCE [LARGE SCALE GENOMIC DNA]</scope>
    <source>
        <strain evidence="5 6">LPB0005</strain>
    </source>
</reference>
<dbReference type="SMART" id="SM00382">
    <property type="entry name" value="AAA"/>
    <property type="match status" value="1"/>
</dbReference>
<organism evidence="5 6">
    <name type="scientific">Cochleicola gelatinilyticus</name>
    <dbReference type="NCBI Taxonomy" id="1763537"/>
    <lineage>
        <taxon>Bacteria</taxon>
        <taxon>Pseudomonadati</taxon>
        <taxon>Bacteroidota</taxon>
        <taxon>Flavobacteriia</taxon>
        <taxon>Flavobacteriales</taxon>
        <taxon>Flavobacteriaceae</taxon>
        <taxon>Cochleicola</taxon>
    </lineage>
</organism>
<keyword evidence="1" id="KW-0813">Transport</keyword>
<dbReference type="RefSeq" id="WP_068590710.1">
    <property type="nucleotide sequence ID" value="NZ_LRXL01000026.1"/>
</dbReference>
<dbReference type="Proteomes" id="UP000077013">
    <property type="component" value="Unassembled WGS sequence"/>
</dbReference>
<dbReference type="Gene3D" id="3.40.50.300">
    <property type="entry name" value="P-loop containing nucleotide triphosphate hydrolases"/>
    <property type="match status" value="1"/>
</dbReference>
<protein>
    <submittedName>
        <fullName evidence="5">ABC transporter ATP-binding protein</fullName>
    </submittedName>
</protein>